<reference evidence="2 3" key="1">
    <citation type="submission" date="2019-03" db="EMBL/GenBank/DDBJ databases">
        <title>Genomic Encyclopedia of Type Strains, Phase IV (KMG-IV): sequencing the most valuable type-strain genomes for metagenomic binning, comparative biology and taxonomic classification.</title>
        <authorList>
            <person name="Goeker M."/>
        </authorList>
    </citation>
    <scope>NUCLEOTIDE SEQUENCE [LARGE SCALE GENOMIC DNA]</scope>
    <source>
        <strain evidence="2 3">DSM 28867</strain>
    </source>
</reference>
<dbReference type="Proteomes" id="UP000294743">
    <property type="component" value="Unassembled WGS sequence"/>
</dbReference>
<dbReference type="CDD" id="cd24007">
    <property type="entry name" value="ASKHA_NBD_eukNAGK-like"/>
    <property type="match status" value="1"/>
</dbReference>
<feature type="domain" description="ATPase BadF/BadG/BcrA/BcrD type" evidence="1">
    <location>
        <begin position="5"/>
        <end position="267"/>
    </location>
</feature>
<dbReference type="Gene3D" id="3.30.420.40">
    <property type="match status" value="2"/>
</dbReference>
<dbReference type="PANTHER" id="PTHR43190">
    <property type="entry name" value="N-ACETYL-D-GLUCOSAMINE KINASE"/>
    <property type="match status" value="1"/>
</dbReference>
<dbReference type="InterPro" id="IPR043129">
    <property type="entry name" value="ATPase_NBD"/>
</dbReference>
<accession>A0A4R7Z8Z1</accession>
<organism evidence="2 3">
    <name type="scientific">Breznakia blatticola</name>
    <dbReference type="NCBI Taxonomy" id="1754012"/>
    <lineage>
        <taxon>Bacteria</taxon>
        <taxon>Bacillati</taxon>
        <taxon>Bacillota</taxon>
        <taxon>Erysipelotrichia</taxon>
        <taxon>Erysipelotrichales</taxon>
        <taxon>Erysipelotrichaceae</taxon>
        <taxon>Breznakia</taxon>
    </lineage>
</organism>
<comment type="caution">
    <text evidence="2">The sequence shown here is derived from an EMBL/GenBank/DDBJ whole genome shotgun (WGS) entry which is preliminary data.</text>
</comment>
<dbReference type="OrthoDB" id="9772633at2"/>
<evidence type="ECO:0000259" key="1">
    <source>
        <dbReference type="Pfam" id="PF01869"/>
    </source>
</evidence>
<dbReference type="GO" id="GO:0016301">
    <property type="term" value="F:kinase activity"/>
    <property type="evidence" value="ECO:0007669"/>
    <property type="project" value="UniProtKB-KW"/>
</dbReference>
<gene>
    <name evidence="2" type="ORF">EDD63_1433</name>
</gene>
<dbReference type="SUPFAM" id="SSF53067">
    <property type="entry name" value="Actin-like ATPase domain"/>
    <property type="match status" value="2"/>
</dbReference>
<dbReference type="InterPro" id="IPR052519">
    <property type="entry name" value="Euk-type_GlcNAc_Kinase"/>
</dbReference>
<dbReference type="InterPro" id="IPR002731">
    <property type="entry name" value="ATPase_BadF"/>
</dbReference>
<dbReference type="EMBL" id="SODD01000043">
    <property type="protein sequence ID" value="TDW13210.1"/>
    <property type="molecule type" value="Genomic_DNA"/>
</dbReference>
<dbReference type="AlphaFoldDB" id="A0A4R7Z8Z1"/>
<keyword evidence="3" id="KW-1185">Reference proteome</keyword>
<proteinExistence type="predicted"/>
<keyword evidence="2" id="KW-0418">Kinase</keyword>
<dbReference type="Pfam" id="PF01869">
    <property type="entry name" value="BcrAD_BadFG"/>
    <property type="match status" value="1"/>
</dbReference>
<sequence>MKYFLGIDGGGTKTKFLLTDDRGIIISESIQPTSHYLQAGFDGVTKVLNDGIDDCLSQANLSRNQISYCFAACAGYGDIIDDDPKIEQSAKNALQSIPFTIGNDNENALAGSLGGKPGINIIAGTGSIGMGINEHNESYRSGGWHHAFLGDEGSAYWIASNMLRLYTRQSDHRDKKTMLYSYLNEVMNWTNDSDMLRDCVVTMNYDRTQIAALAKHAYILAQKNDPAILSVYDQAAKELSDIIKAIYHTLHMEYAKVSYSGGVFSSGSYILEPLRKHLEDINIDLVEPVLPPDKGSVLLAMKYGNVEITDKLINKLKTA</sequence>
<dbReference type="PANTHER" id="PTHR43190:SF3">
    <property type="entry name" value="N-ACETYL-D-GLUCOSAMINE KINASE"/>
    <property type="match status" value="1"/>
</dbReference>
<keyword evidence="2" id="KW-0808">Transferase</keyword>
<evidence type="ECO:0000313" key="3">
    <source>
        <dbReference type="Proteomes" id="UP000294743"/>
    </source>
</evidence>
<evidence type="ECO:0000313" key="2">
    <source>
        <dbReference type="EMBL" id="TDW13210.1"/>
    </source>
</evidence>
<name>A0A4R7Z8Z1_9FIRM</name>
<dbReference type="RefSeq" id="WP_134170865.1">
    <property type="nucleotide sequence ID" value="NZ_SODD01000043.1"/>
</dbReference>
<protein>
    <submittedName>
        <fullName evidence="2">N-acetylglucosamine kinase-like BadF-type ATPase</fullName>
    </submittedName>
</protein>